<evidence type="ECO:0008006" key="3">
    <source>
        <dbReference type="Google" id="ProtNLM"/>
    </source>
</evidence>
<accession>A0A0P1GSE1</accession>
<dbReference type="STRING" id="340021.TM5383_02798"/>
<dbReference type="AlphaFoldDB" id="A0A0P1GSE1"/>
<organism evidence="1 2">
    <name type="scientific">Thalassovita mediterranea</name>
    <dbReference type="NCBI Taxonomy" id="340021"/>
    <lineage>
        <taxon>Bacteria</taxon>
        <taxon>Pseudomonadati</taxon>
        <taxon>Pseudomonadota</taxon>
        <taxon>Alphaproteobacteria</taxon>
        <taxon>Rhodobacterales</taxon>
        <taxon>Roseobacteraceae</taxon>
        <taxon>Thalassovita</taxon>
    </lineage>
</organism>
<dbReference type="RefSeq" id="WP_058319638.1">
    <property type="nucleotide sequence ID" value="NZ_CYSF01000017.1"/>
</dbReference>
<dbReference type="Proteomes" id="UP000051681">
    <property type="component" value="Unassembled WGS sequence"/>
</dbReference>
<evidence type="ECO:0000313" key="1">
    <source>
        <dbReference type="EMBL" id="CUH85564.1"/>
    </source>
</evidence>
<dbReference type="EMBL" id="CYSF01000017">
    <property type="protein sequence ID" value="CUH85564.1"/>
    <property type="molecule type" value="Genomic_DNA"/>
</dbReference>
<name>A0A0P1GSE1_9RHOB</name>
<dbReference type="OrthoDB" id="883590at2"/>
<gene>
    <name evidence="1" type="ORF">TM5383_02798</name>
</gene>
<reference evidence="1 2" key="1">
    <citation type="submission" date="2015-09" db="EMBL/GenBank/DDBJ databases">
        <authorList>
            <consortium name="Swine Surveillance"/>
        </authorList>
    </citation>
    <scope>NUCLEOTIDE SEQUENCE [LARGE SCALE GENOMIC DNA]</scope>
    <source>
        <strain evidence="1 2">CECT 8383</strain>
    </source>
</reference>
<protein>
    <recommendedName>
        <fullName evidence="3">ADP-ribosylation/crystallin J1</fullName>
    </recommendedName>
</protein>
<proteinExistence type="predicted"/>
<sequence length="130" mass="14638">MILFRPTGYKELLLIKESGWSDWPPRLPDQPIFYPVITQLYAEKIARDWNSVLAAPDNYGFVTKFEIDEDTAARYPVEQAGGKAHEELWVPAEDLIAFNRGIVGQITPVKAFKDKAAYPLDQALVEIGAT</sequence>
<keyword evidence="2" id="KW-1185">Reference proteome</keyword>
<evidence type="ECO:0000313" key="2">
    <source>
        <dbReference type="Proteomes" id="UP000051681"/>
    </source>
</evidence>